<dbReference type="AlphaFoldDB" id="A0A2P5B5S1"/>
<name>A0A2P5B5S1_PARAD</name>
<gene>
    <name evidence="1" type="ORF">PanWU01x14_269070</name>
</gene>
<keyword evidence="1" id="KW-0808">Transferase</keyword>
<proteinExistence type="predicted"/>
<evidence type="ECO:0000313" key="1">
    <source>
        <dbReference type="EMBL" id="PON44116.1"/>
    </source>
</evidence>
<evidence type="ECO:0000313" key="2">
    <source>
        <dbReference type="Proteomes" id="UP000237105"/>
    </source>
</evidence>
<keyword evidence="2" id="KW-1185">Reference proteome</keyword>
<protein>
    <submittedName>
        <fullName evidence="1">Transferase</fullName>
    </submittedName>
</protein>
<comment type="caution">
    <text evidence="1">The sequence shown here is derived from an EMBL/GenBank/DDBJ whole genome shotgun (WGS) entry which is preliminary data.</text>
</comment>
<dbReference type="InterPro" id="IPR023213">
    <property type="entry name" value="CAT-like_dom_sf"/>
</dbReference>
<sequence length="54" mass="6015">MVTNLKAKAVSDQVKQPTRVEVITALIWKCAINASRLSSRSNSKLHKHCVLVQL</sequence>
<organism evidence="1 2">
    <name type="scientific">Parasponia andersonii</name>
    <name type="common">Sponia andersonii</name>
    <dbReference type="NCBI Taxonomy" id="3476"/>
    <lineage>
        <taxon>Eukaryota</taxon>
        <taxon>Viridiplantae</taxon>
        <taxon>Streptophyta</taxon>
        <taxon>Embryophyta</taxon>
        <taxon>Tracheophyta</taxon>
        <taxon>Spermatophyta</taxon>
        <taxon>Magnoliopsida</taxon>
        <taxon>eudicotyledons</taxon>
        <taxon>Gunneridae</taxon>
        <taxon>Pentapetalae</taxon>
        <taxon>rosids</taxon>
        <taxon>fabids</taxon>
        <taxon>Rosales</taxon>
        <taxon>Cannabaceae</taxon>
        <taxon>Parasponia</taxon>
    </lineage>
</organism>
<dbReference type="Gene3D" id="3.30.559.10">
    <property type="entry name" value="Chloramphenicol acetyltransferase-like domain"/>
    <property type="match status" value="1"/>
</dbReference>
<feature type="non-terminal residue" evidence="1">
    <location>
        <position position="54"/>
    </location>
</feature>
<dbReference type="Proteomes" id="UP000237105">
    <property type="component" value="Unassembled WGS sequence"/>
</dbReference>
<dbReference type="GO" id="GO:0016740">
    <property type="term" value="F:transferase activity"/>
    <property type="evidence" value="ECO:0007669"/>
    <property type="project" value="UniProtKB-KW"/>
</dbReference>
<dbReference type="Pfam" id="PF02458">
    <property type="entry name" value="Transferase"/>
    <property type="match status" value="1"/>
</dbReference>
<dbReference type="OrthoDB" id="1932220at2759"/>
<reference evidence="2" key="1">
    <citation type="submission" date="2016-06" db="EMBL/GenBank/DDBJ databases">
        <title>Parallel loss of symbiosis genes in relatives of nitrogen-fixing non-legume Parasponia.</title>
        <authorList>
            <person name="Van Velzen R."/>
            <person name="Holmer R."/>
            <person name="Bu F."/>
            <person name="Rutten L."/>
            <person name="Van Zeijl A."/>
            <person name="Liu W."/>
            <person name="Santuari L."/>
            <person name="Cao Q."/>
            <person name="Sharma T."/>
            <person name="Shen D."/>
            <person name="Roswanjaya Y."/>
            <person name="Wardhani T."/>
            <person name="Kalhor M.S."/>
            <person name="Jansen J."/>
            <person name="Van den Hoogen J."/>
            <person name="Gungor B."/>
            <person name="Hartog M."/>
            <person name="Hontelez J."/>
            <person name="Verver J."/>
            <person name="Yang W.-C."/>
            <person name="Schijlen E."/>
            <person name="Repin R."/>
            <person name="Schilthuizen M."/>
            <person name="Schranz E."/>
            <person name="Heidstra R."/>
            <person name="Miyata K."/>
            <person name="Fedorova E."/>
            <person name="Kohlen W."/>
            <person name="Bisseling T."/>
            <person name="Smit S."/>
            <person name="Geurts R."/>
        </authorList>
    </citation>
    <scope>NUCLEOTIDE SEQUENCE [LARGE SCALE GENOMIC DNA]</scope>
    <source>
        <strain evidence="2">cv. WU1-14</strain>
    </source>
</reference>
<dbReference type="EMBL" id="JXTB01000357">
    <property type="protein sequence ID" value="PON44116.1"/>
    <property type="molecule type" value="Genomic_DNA"/>
</dbReference>
<accession>A0A2P5B5S1</accession>